<dbReference type="PROSITE" id="PS50956">
    <property type="entry name" value="HTH_ASNC_2"/>
    <property type="match status" value="1"/>
</dbReference>
<name>A0A7X4KL85_9BURK</name>
<dbReference type="RefSeq" id="WP_161071275.1">
    <property type="nucleotide sequence ID" value="NZ_CP086370.1"/>
</dbReference>
<accession>A0A7X4KL85</accession>
<dbReference type="AlphaFoldDB" id="A0A7X4KL85"/>
<evidence type="ECO:0000313" key="5">
    <source>
        <dbReference type="EMBL" id="MYN06897.1"/>
    </source>
</evidence>
<keyword evidence="3" id="KW-0804">Transcription</keyword>
<dbReference type="Gene3D" id="1.10.10.10">
    <property type="entry name" value="Winged helix-like DNA-binding domain superfamily/Winged helix DNA-binding domain"/>
    <property type="match status" value="1"/>
</dbReference>
<dbReference type="InterPro" id="IPR036388">
    <property type="entry name" value="WH-like_DNA-bd_sf"/>
</dbReference>
<dbReference type="PANTHER" id="PTHR30154:SF34">
    <property type="entry name" value="TRANSCRIPTIONAL REGULATOR AZLB"/>
    <property type="match status" value="1"/>
</dbReference>
<protein>
    <submittedName>
        <fullName evidence="5">AsnC family transcriptional regulator</fullName>
    </submittedName>
</protein>
<keyword evidence="6" id="KW-1185">Reference proteome</keyword>
<keyword evidence="1" id="KW-0805">Transcription regulation</keyword>
<dbReference type="InterPro" id="IPR011008">
    <property type="entry name" value="Dimeric_a/b-barrel"/>
</dbReference>
<evidence type="ECO:0000256" key="3">
    <source>
        <dbReference type="ARBA" id="ARBA00023163"/>
    </source>
</evidence>
<dbReference type="Pfam" id="PF01037">
    <property type="entry name" value="AsnC_trans_reg"/>
    <property type="match status" value="1"/>
</dbReference>
<organism evidence="5 6">
    <name type="scientific">Pseudoduganella aquatica</name>
    <dbReference type="NCBI Taxonomy" id="2660641"/>
    <lineage>
        <taxon>Bacteria</taxon>
        <taxon>Pseudomonadati</taxon>
        <taxon>Pseudomonadota</taxon>
        <taxon>Betaproteobacteria</taxon>
        <taxon>Burkholderiales</taxon>
        <taxon>Oxalobacteraceae</taxon>
        <taxon>Telluria group</taxon>
        <taxon>Pseudoduganella</taxon>
    </lineage>
</organism>
<dbReference type="InterPro" id="IPR000485">
    <property type="entry name" value="AsnC-type_HTH_dom"/>
</dbReference>
<dbReference type="Pfam" id="PF13404">
    <property type="entry name" value="HTH_AsnC-type"/>
    <property type="match status" value="1"/>
</dbReference>
<dbReference type="InterPro" id="IPR019887">
    <property type="entry name" value="Tscrpt_reg_AsnC/Lrp_C"/>
</dbReference>
<dbReference type="GO" id="GO:0005829">
    <property type="term" value="C:cytosol"/>
    <property type="evidence" value="ECO:0007669"/>
    <property type="project" value="TreeGrafter"/>
</dbReference>
<comment type="caution">
    <text evidence="5">The sequence shown here is derived from an EMBL/GenBank/DDBJ whole genome shotgun (WGS) entry which is preliminary data.</text>
</comment>
<dbReference type="SUPFAM" id="SSF54909">
    <property type="entry name" value="Dimeric alpha+beta barrel"/>
    <property type="match status" value="1"/>
</dbReference>
<dbReference type="SMART" id="SM00344">
    <property type="entry name" value="HTH_ASNC"/>
    <property type="match status" value="1"/>
</dbReference>
<dbReference type="Proteomes" id="UP000450676">
    <property type="component" value="Unassembled WGS sequence"/>
</dbReference>
<dbReference type="GO" id="GO:0043565">
    <property type="term" value="F:sequence-specific DNA binding"/>
    <property type="evidence" value="ECO:0007669"/>
    <property type="project" value="InterPro"/>
</dbReference>
<evidence type="ECO:0000259" key="4">
    <source>
        <dbReference type="PROSITE" id="PS50956"/>
    </source>
</evidence>
<dbReference type="InterPro" id="IPR019888">
    <property type="entry name" value="Tscrpt_reg_AsnC-like"/>
</dbReference>
<dbReference type="PANTHER" id="PTHR30154">
    <property type="entry name" value="LEUCINE-RESPONSIVE REGULATORY PROTEIN"/>
    <property type="match status" value="1"/>
</dbReference>
<feature type="domain" description="HTH asnC-type" evidence="4">
    <location>
        <begin position="1"/>
        <end position="63"/>
    </location>
</feature>
<evidence type="ECO:0000256" key="2">
    <source>
        <dbReference type="ARBA" id="ARBA00023125"/>
    </source>
</evidence>
<dbReference type="GO" id="GO:0043200">
    <property type="term" value="P:response to amino acid"/>
    <property type="evidence" value="ECO:0007669"/>
    <property type="project" value="TreeGrafter"/>
</dbReference>
<dbReference type="InterPro" id="IPR036390">
    <property type="entry name" value="WH_DNA-bd_sf"/>
</dbReference>
<evidence type="ECO:0000256" key="1">
    <source>
        <dbReference type="ARBA" id="ARBA00023015"/>
    </source>
</evidence>
<dbReference type="SUPFAM" id="SSF46785">
    <property type="entry name" value="Winged helix' DNA-binding domain"/>
    <property type="match status" value="1"/>
</dbReference>
<keyword evidence="2" id="KW-0238">DNA-binding</keyword>
<evidence type="ECO:0000313" key="6">
    <source>
        <dbReference type="Proteomes" id="UP000450676"/>
    </source>
</evidence>
<gene>
    <name evidence="5" type="ORF">GTP77_06050</name>
</gene>
<reference evidence="5 6" key="1">
    <citation type="submission" date="2019-12" db="EMBL/GenBank/DDBJ databases">
        <title>Novel species isolated from a subtropical stream in China.</title>
        <authorList>
            <person name="Lu H."/>
        </authorList>
    </citation>
    <scope>NUCLEOTIDE SEQUENCE [LARGE SCALE GENOMIC DNA]</scope>
    <source>
        <strain evidence="5 6">FT127W</strain>
    </source>
</reference>
<dbReference type="PRINTS" id="PR00033">
    <property type="entry name" value="HTHASNC"/>
</dbReference>
<dbReference type="Gene3D" id="3.30.70.920">
    <property type="match status" value="1"/>
</dbReference>
<proteinExistence type="predicted"/>
<sequence>MDTHDLQILQLIQSDNRRSAAEIGQEIGLSVSAVSDRLRRLNTTSGAVVANRAVIDPARVGMTVCAFVFVDLEPRADEALFAEAVRSFAEVQEAHHITGPHSWLVKVRVRDTAALQLFLTQRLKAVPGVLRTETIIALDTAKETSELAFAPANGEGAP</sequence>
<dbReference type="EMBL" id="WWCU01000004">
    <property type="protein sequence ID" value="MYN06897.1"/>
    <property type="molecule type" value="Genomic_DNA"/>
</dbReference>